<proteinExistence type="predicted"/>
<evidence type="ECO:0000256" key="1">
    <source>
        <dbReference type="ARBA" id="ARBA00004123"/>
    </source>
</evidence>
<dbReference type="Pfam" id="PF08585">
    <property type="entry name" value="RMI1_N_C"/>
    <property type="match status" value="1"/>
</dbReference>
<feature type="compositionally biased region" description="Basic and acidic residues" evidence="3">
    <location>
        <begin position="274"/>
        <end position="287"/>
    </location>
</feature>
<dbReference type="GeneID" id="110774971"/>
<evidence type="ECO:0000313" key="5">
    <source>
        <dbReference type="Proteomes" id="UP000813463"/>
    </source>
</evidence>
<evidence type="ECO:0000256" key="3">
    <source>
        <dbReference type="SAM" id="MobiDB-lite"/>
    </source>
</evidence>
<dbReference type="PANTHER" id="PTHR13681">
    <property type="entry name" value="SURVIVAL OF MOTOR NEURON-RELATED-SPLICING FACTOR 30-RELATED"/>
    <property type="match status" value="1"/>
</dbReference>
<dbReference type="InterPro" id="IPR013894">
    <property type="entry name" value="RMI1_OB"/>
</dbReference>
<comment type="subcellular location">
    <subcellularLocation>
        <location evidence="1">Nucleus</location>
    </subcellularLocation>
</comment>
<keyword evidence="5" id="KW-1185">Reference proteome</keyword>
<feature type="compositionally biased region" description="Basic and acidic residues" evidence="3">
    <location>
        <begin position="240"/>
        <end position="261"/>
    </location>
</feature>
<feature type="compositionally biased region" description="Basic residues" evidence="3">
    <location>
        <begin position="412"/>
        <end position="436"/>
    </location>
</feature>
<reference evidence="5" key="1">
    <citation type="journal article" date="2021" name="Nat. Commun.">
        <title>Genomic analyses provide insights into spinach domestication and the genetic basis of agronomic traits.</title>
        <authorList>
            <person name="Cai X."/>
            <person name="Sun X."/>
            <person name="Xu C."/>
            <person name="Sun H."/>
            <person name="Wang X."/>
            <person name="Ge C."/>
            <person name="Zhang Z."/>
            <person name="Wang Q."/>
            <person name="Fei Z."/>
            <person name="Jiao C."/>
            <person name="Wang Q."/>
        </authorList>
    </citation>
    <scope>NUCLEOTIDE SEQUENCE [LARGE SCALE GENOMIC DNA]</scope>
    <source>
        <strain evidence="5">cv. Varoflay</strain>
    </source>
</reference>
<reference evidence="6" key="2">
    <citation type="submission" date="2025-08" db="UniProtKB">
        <authorList>
            <consortium name="RefSeq"/>
        </authorList>
    </citation>
    <scope>IDENTIFICATION</scope>
    <source>
        <tissue evidence="6">Leaf</tissue>
    </source>
</reference>
<protein>
    <submittedName>
        <fullName evidence="6">Uncharacterized protein isoform X1</fullName>
    </submittedName>
</protein>
<feature type="compositionally biased region" description="Low complexity" evidence="3">
    <location>
        <begin position="223"/>
        <end position="233"/>
    </location>
</feature>
<dbReference type="PANTHER" id="PTHR13681:SF24">
    <property type="entry name" value="TUDOR DOMAIN-CONTAINING PROTEIN 3"/>
    <property type="match status" value="1"/>
</dbReference>
<accession>A0A9R0HRT7</accession>
<evidence type="ECO:0000259" key="4">
    <source>
        <dbReference type="Pfam" id="PF08585"/>
    </source>
</evidence>
<dbReference type="AlphaFoldDB" id="A0A9R0HRT7"/>
<dbReference type="OrthoDB" id="434939at2759"/>
<dbReference type="InterPro" id="IPR042470">
    <property type="entry name" value="RMI1_N_C_sf"/>
</dbReference>
<dbReference type="Gene3D" id="2.40.50.770">
    <property type="entry name" value="RecQ-mediated genome instability protein Rmi1, C-terminal domain"/>
    <property type="match status" value="1"/>
</dbReference>
<sequence>MESSSSSSTPLTERWLQSLTSRGWCFNTVSLDQVRAIITIHSAINGDSFSVNSLESELCNVDLRSIGGKSLPDPSLLRKASQFLLPPKVLQIASVQDVSRSSEVDGYKGSSNRRLLKLVLSDGQSEVTAVEYSPIPSLSDNLVPGTKVRLEKKVVVHYGIVCLIPDVITVMGGVVESLYEEWQMNQKYAGFSRSSLRLGREGDAGGPPPFEKLQIGGPKHGFARNAASASRSSIPTAAKSSRDTDIRQMDKKQAFNAKADDADVNLKTSSSSQKAEEKPTSSDTRTKEVAEYIPIQNQAAAQKLLQKMNNPKHNNERYRASRYKGKEYQEEKQVFTLEEWERRKAEAIPAARNEPLDLNHDEALARQLQNQFNLEDQEQRGPVRDKAEDIRMNMFSFERDDGGDEGIYGSRGRGRGRGRGGSRGRGRGRGIGRGRG</sequence>
<name>A0A9R0HRT7_SPIOL</name>
<organism evidence="5 6">
    <name type="scientific">Spinacia oleracea</name>
    <name type="common">Spinach</name>
    <dbReference type="NCBI Taxonomy" id="3562"/>
    <lineage>
        <taxon>Eukaryota</taxon>
        <taxon>Viridiplantae</taxon>
        <taxon>Streptophyta</taxon>
        <taxon>Embryophyta</taxon>
        <taxon>Tracheophyta</taxon>
        <taxon>Spermatophyta</taxon>
        <taxon>Magnoliopsida</taxon>
        <taxon>eudicotyledons</taxon>
        <taxon>Gunneridae</taxon>
        <taxon>Pentapetalae</taxon>
        <taxon>Caryophyllales</taxon>
        <taxon>Chenopodiaceae</taxon>
        <taxon>Chenopodioideae</taxon>
        <taxon>Anserineae</taxon>
        <taxon>Spinacia</taxon>
    </lineage>
</organism>
<gene>
    <name evidence="6" type="primary">LOC110774971</name>
</gene>
<feature type="domain" description="RecQ mediated genome instability protein 1 OB-fold" evidence="4">
    <location>
        <begin position="108"/>
        <end position="184"/>
    </location>
</feature>
<dbReference type="Proteomes" id="UP000813463">
    <property type="component" value="Chromosome 2"/>
</dbReference>
<keyword evidence="2" id="KW-0539">Nucleus</keyword>
<dbReference type="RefSeq" id="XP_021835264.1">
    <property type="nucleotide sequence ID" value="XM_021979572.2"/>
</dbReference>
<evidence type="ECO:0000256" key="2">
    <source>
        <dbReference type="ARBA" id="ARBA00023242"/>
    </source>
</evidence>
<dbReference type="SMART" id="SM01161">
    <property type="entry name" value="DUF1767"/>
    <property type="match status" value="1"/>
</dbReference>
<dbReference type="KEGG" id="soe:110774971"/>
<feature type="region of interest" description="Disordered" evidence="3">
    <location>
        <begin position="199"/>
        <end position="287"/>
    </location>
</feature>
<evidence type="ECO:0000313" key="6">
    <source>
        <dbReference type="RefSeq" id="XP_021835264.1"/>
    </source>
</evidence>
<dbReference type="GO" id="GO:0005634">
    <property type="term" value="C:nucleus"/>
    <property type="evidence" value="ECO:0000318"/>
    <property type="project" value="GO_Central"/>
</dbReference>
<feature type="region of interest" description="Disordered" evidence="3">
    <location>
        <begin position="395"/>
        <end position="436"/>
    </location>
</feature>